<evidence type="ECO:0000313" key="1">
    <source>
        <dbReference type="EMBL" id="NGM49322.1"/>
    </source>
</evidence>
<reference evidence="1" key="1">
    <citation type="submission" date="2020-02" db="EMBL/GenBank/DDBJ databases">
        <authorList>
            <person name="Gao J."/>
            <person name="Sun J."/>
        </authorList>
    </citation>
    <scope>NUCLEOTIDE SEQUENCE</scope>
    <source>
        <strain evidence="1">602-2</strain>
    </source>
</reference>
<dbReference type="EMBL" id="JAAKGT010000002">
    <property type="protein sequence ID" value="NGM49322.1"/>
    <property type="molecule type" value="Genomic_DNA"/>
</dbReference>
<dbReference type="Pfam" id="PF05284">
    <property type="entry name" value="DUF736"/>
    <property type="match status" value="1"/>
</dbReference>
<accession>A0A6G4QUW3</accession>
<dbReference type="AlphaFoldDB" id="A0A6G4QUW3"/>
<gene>
    <name evidence="1" type="ORF">G5B46_06860</name>
</gene>
<sequence length="106" mass="11566">MTATLGYVTKHENGSFSGELLTFDGPRAIAATPVGPKRSPAHPDYRLTHRGVEVGAGWNNTNQEGRPYVSFNIAHPELGPRAFKVNLGRAPDQDDDSVYAMIWNEG</sequence>
<protein>
    <submittedName>
        <fullName evidence="1">DUF736 family protein</fullName>
    </submittedName>
</protein>
<dbReference type="RefSeq" id="WP_165257208.1">
    <property type="nucleotide sequence ID" value="NZ_JAAKGT010000002.1"/>
</dbReference>
<proteinExistence type="predicted"/>
<name>A0A6G4QUW3_9CAUL</name>
<dbReference type="InterPro" id="IPR007948">
    <property type="entry name" value="DUF736"/>
</dbReference>
<comment type="caution">
    <text evidence="1">The sequence shown here is derived from an EMBL/GenBank/DDBJ whole genome shotgun (WGS) entry which is preliminary data.</text>
</comment>
<organism evidence="1">
    <name type="scientific">Caulobacter sp. 602-2</name>
    <dbReference type="NCBI Taxonomy" id="2710887"/>
    <lineage>
        <taxon>Bacteria</taxon>
        <taxon>Pseudomonadati</taxon>
        <taxon>Pseudomonadota</taxon>
        <taxon>Alphaproteobacteria</taxon>
        <taxon>Caulobacterales</taxon>
        <taxon>Caulobacteraceae</taxon>
        <taxon>Caulobacter</taxon>
    </lineage>
</organism>